<protein>
    <recommendedName>
        <fullName evidence="12">DNA 3'-5' helicase</fullName>
        <ecNumber evidence="12">5.6.2.4</ecNumber>
    </recommendedName>
</protein>
<dbReference type="GO" id="GO:0005737">
    <property type="term" value="C:cytoplasm"/>
    <property type="evidence" value="ECO:0007669"/>
    <property type="project" value="TreeGrafter"/>
</dbReference>
<dbReference type="AlphaFoldDB" id="A0A8S9XSJ8"/>
<dbReference type="Proteomes" id="UP000466442">
    <property type="component" value="Unassembled WGS sequence"/>
</dbReference>
<comment type="similarity">
    <text evidence="2">Belongs to the helicase family. RecQ subfamily.</text>
</comment>
<keyword evidence="4" id="KW-0547">Nucleotide-binding</keyword>
<evidence type="ECO:0000256" key="2">
    <source>
        <dbReference type="ARBA" id="ARBA00005446"/>
    </source>
</evidence>
<keyword evidence="3" id="KW-0479">Metal-binding</keyword>
<evidence type="ECO:0000256" key="4">
    <source>
        <dbReference type="ARBA" id="ARBA00022741"/>
    </source>
</evidence>
<evidence type="ECO:0000256" key="1">
    <source>
        <dbReference type="ARBA" id="ARBA00004123"/>
    </source>
</evidence>
<dbReference type="NCBIfam" id="TIGR00614">
    <property type="entry name" value="recQ_fam"/>
    <property type="match status" value="1"/>
</dbReference>
<dbReference type="InterPro" id="IPR027417">
    <property type="entry name" value="P-loop_NTPase"/>
</dbReference>
<dbReference type="PROSITE" id="PS51192">
    <property type="entry name" value="HELICASE_ATP_BIND_1"/>
    <property type="match status" value="1"/>
</dbReference>
<keyword evidence="5" id="KW-0378">Hydrolase</keyword>
<feature type="domain" description="Helicase C-terminal" evidence="16">
    <location>
        <begin position="270"/>
        <end position="412"/>
    </location>
</feature>
<dbReference type="Pfam" id="PF08236">
    <property type="entry name" value="SRI"/>
    <property type="match status" value="1"/>
</dbReference>
<evidence type="ECO:0000259" key="15">
    <source>
        <dbReference type="PROSITE" id="PS51192"/>
    </source>
</evidence>
<comment type="subcellular location">
    <subcellularLocation>
        <location evidence="1">Nucleus</location>
    </subcellularLocation>
</comment>
<keyword evidence="8" id="KW-0238">DNA-binding</keyword>
<dbReference type="InterPro" id="IPR004589">
    <property type="entry name" value="DNA_helicase_ATP-dep_RecQ"/>
</dbReference>
<evidence type="ECO:0000256" key="11">
    <source>
        <dbReference type="ARBA" id="ARBA00034617"/>
    </source>
</evidence>
<dbReference type="PANTHER" id="PTHR13710:SF152">
    <property type="entry name" value="ATP-DEPENDENT DNA HELICASE Q5"/>
    <property type="match status" value="1"/>
</dbReference>
<dbReference type="GO" id="GO:0006355">
    <property type="term" value="P:regulation of DNA-templated transcription"/>
    <property type="evidence" value="ECO:0007669"/>
    <property type="project" value="InterPro"/>
</dbReference>
<evidence type="ECO:0000313" key="18">
    <source>
        <dbReference type="Proteomes" id="UP000466442"/>
    </source>
</evidence>
<dbReference type="GO" id="GO:0005524">
    <property type="term" value="F:ATP binding"/>
    <property type="evidence" value="ECO:0007669"/>
    <property type="project" value="UniProtKB-KW"/>
</dbReference>
<dbReference type="Gene3D" id="3.40.50.300">
    <property type="entry name" value="P-loop containing nucleotide triphosphate hydrolases"/>
    <property type="match status" value="2"/>
</dbReference>
<dbReference type="InterPro" id="IPR014001">
    <property type="entry name" value="Helicase_ATP-bd"/>
</dbReference>
<dbReference type="InterPro" id="IPR032284">
    <property type="entry name" value="RecQ_Zn-bd"/>
</dbReference>
<dbReference type="Gene3D" id="6.10.250.3140">
    <property type="match status" value="1"/>
</dbReference>
<dbReference type="InterPro" id="IPR038190">
    <property type="entry name" value="SRI_sf"/>
</dbReference>
<dbReference type="InterPro" id="IPR013257">
    <property type="entry name" value="SRI"/>
</dbReference>
<dbReference type="GO" id="GO:0043138">
    <property type="term" value="F:3'-5' DNA helicase activity"/>
    <property type="evidence" value="ECO:0007669"/>
    <property type="project" value="UniProtKB-EC"/>
</dbReference>
<dbReference type="PROSITE" id="PS00690">
    <property type="entry name" value="DEAH_ATP_HELICASE"/>
    <property type="match status" value="1"/>
</dbReference>
<evidence type="ECO:0000256" key="3">
    <source>
        <dbReference type="ARBA" id="ARBA00022723"/>
    </source>
</evidence>
<feature type="region of interest" description="Disordered" evidence="14">
    <location>
        <begin position="751"/>
        <end position="980"/>
    </location>
</feature>
<dbReference type="SUPFAM" id="SSF52540">
    <property type="entry name" value="P-loop containing nucleoside triphosphate hydrolases"/>
    <property type="match status" value="1"/>
</dbReference>
<evidence type="ECO:0000256" key="13">
    <source>
        <dbReference type="ARBA" id="ARBA00049360"/>
    </source>
</evidence>
<dbReference type="SMART" id="SM00487">
    <property type="entry name" value="DEXDc"/>
    <property type="match status" value="1"/>
</dbReference>
<dbReference type="GO" id="GO:0000724">
    <property type="term" value="P:double-strand break repair via homologous recombination"/>
    <property type="evidence" value="ECO:0007669"/>
    <property type="project" value="TreeGrafter"/>
</dbReference>
<proteinExistence type="inferred from homology"/>
<dbReference type="Gene3D" id="1.10.1740.100">
    <property type="entry name" value="Set2, Rpb1 interacting domain"/>
    <property type="match status" value="1"/>
</dbReference>
<sequence length="1057" mass="118677">MAGDLSSFVVSEHENLSDEKLLAELKKHFGYNTFKSDLQKKAVQTIVKRKQDVFVSMPTGSGKSLCFQLPSLIYSRKVAIVFSPLLALMKDQLDGLHKRNIRAETINSKISNADRQRIISDLKLKVPNTRLLYVTPEQAATGTFKNILYDLYRYRKLSYMIVDEAHCVSQWGHDFRPDYLKLGHLRSGLPGIPWIALTATASKPVMEDIKTHLKLNDPAIFKTPCFRPNLFYDVVYEDLIEDSYSHLAEFVEETLRKDVGSSDDDEPNGDQNNHDRKQSERGCGIIYCRTRILTEEVATVLNRKGIPTVPYHAGLKDKERRQIQEDWTVGKYPVIAATISFGMGVDKATVRFVIHWGMAPSIPAYYQESGRAGRDGNPAFCRVYHNKATRKAIDFILCQERNAAKTKQKEEQCKSAYKAYEQMVDLLENARCRHWSLATYFGDEKPDCQKNCDVCKNHKLVSRAISDFHSAREYQKFGLTNSADYVETFGDLYGEGRGGVAKDSDDYSNEVSDKYGVDLNEKKDTDLINTIKEQFALRRESGGSISRNDKDDPGVKYSIVRAAEATKVKVAGLSVQTRESYVKYFKDLLKKNWLSAHERAFEFNDKDFEEAAVEMEYNIFSDSRVNAVYKKKIAHEVADLRKKTTKSKPHPLIMNGKKKPEEPTRLSEIMKSIETQQKSANASSSSSEDEDTVVTADSGFPSAEDVSDRGGFMTASEVLKKSISRTSGAASGFVTAGDVMKLLTSSKKNDLHAERPVDGGGDVKGADNGFDIDTDEKMETTNDADNVAVHSMSESEEDEDEAGKSCFIEDNSALIDETPETESHDVEVVGVVKYSEIKPGDSTALDSSALDQSAYDPFEEELASFDDANSDASPEQPGATVSKEHDENNVVPTPVPPPELPFLGNDQEKSSGSLKRKYDCLFGDDESEHESNHGESPKVTKPTQIIKLKKSKKDHERSRKSRHSSSDKPLSDADKCREAKKKEFSDVVVKYLMPYYKKHRIPNKDSFKVLARKIVHTLLPKESSYGEEEIKKFINSVYKKGLFKKSLPDIEKCSLSA</sequence>
<accession>A0A8S9XSJ8</accession>
<reference evidence="17" key="1">
    <citation type="journal article" date="2021" name="Mol. Ecol. Resour.">
        <title>Apolygus lucorum genome provides insights into omnivorousness and mesophyll feeding.</title>
        <authorList>
            <person name="Liu Y."/>
            <person name="Liu H."/>
            <person name="Wang H."/>
            <person name="Huang T."/>
            <person name="Liu B."/>
            <person name="Yang B."/>
            <person name="Yin L."/>
            <person name="Li B."/>
            <person name="Zhang Y."/>
            <person name="Zhang S."/>
            <person name="Jiang F."/>
            <person name="Zhang X."/>
            <person name="Ren Y."/>
            <person name="Wang B."/>
            <person name="Wang S."/>
            <person name="Lu Y."/>
            <person name="Wu K."/>
            <person name="Fan W."/>
            <person name="Wang G."/>
        </authorList>
    </citation>
    <scope>NUCLEOTIDE SEQUENCE</scope>
    <source>
        <strain evidence="17">12Hb</strain>
    </source>
</reference>
<evidence type="ECO:0000256" key="6">
    <source>
        <dbReference type="ARBA" id="ARBA00022806"/>
    </source>
</evidence>
<evidence type="ECO:0000256" key="5">
    <source>
        <dbReference type="ARBA" id="ARBA00022801"/>
    </source>
</evidence>
<dbReference type="GO" id="GO:0005694">
    <property type="term" value="C:chromosome"/>
    <property type="evidence" value="ECO:0007669"/>
    <property type="project" value="InterPro"/>
</dbReference>
<dbReference type="PROSITE" id="PS51194">
    <property type="entry name" value="HELICASE_CTER"/>
    <property type="match status" value="1"/>
</dbReference>
<dbReference type="InterPro" id="IPR001650">
    <property type="entry name" value="Helicase_C-like"/>
</dbReference>
<feature type="compositionally biased region" description="Basic and acidic residues" evidence="14">
    <location>
        <begin position="929"/>
        <end position="938"/>
    </location>
</feature>
<dbReference type="EMBL" id="WIXP02000004">
    <property type="protein sequence ID" value="KAF6211539.1"/>
    <property type="molecule type" value="Genomic_DNA"/>
</dbReference>
<dbReference type="GO" id="GO:0009378">
    <property type="term" value="F:four-way junction helicase activity"/>
    <property type="evidence" value="ECO:0007669"/>
    <property type="project" value="TreeGrafter"/>
</dbReference>
<dbReference type="GO" id="GO:0016787">
    <property type="term" value="F:hydrolase activity"/>
    <property type="evidence" value="ECO:0007669"/>
    <property type="project" value="UniProtKB-KW"/>
</dbReference>
<dbReference type="EC" id="5.6.2.4" evidence="12"/>
<feature type="region of interest" description="Disordered" evidence="14">
    <location>
        <begin position="642"/>
        <end position="708"/>
    </location>
</feature>
<dbReference type="Pfam" id="PF00270">
    <property type="entry name" value="DEAD"/>
    <property type="match status" value="1"/>
</dbReference>
<feature type="compositionally biased region" description="Basic and acidic residues" evidence="14">
    <location>
        <begin position="964"/>
        <end position="980"/>
    </location>
</feature>
<evidence type="ECO:0000256" key="14">
    <source>
        <dbReference type="SAM" id="MobiDB-lite"/>
    </source>
</evidence>
<evidence type="ECO:0000256" key="7">
    <source>
        <dbReference type="ARBA" id="ARBA00022840"/>
    </source>
</evidence>
<comment type="catalytic activity">
    <reaction evidence="11">
        <text>Couples ATP hydrolysis with the unwinding of duplex DNA by translocating in the 3'-5' direction.</text>
        <dbReference type="EC" id="5.6.2.4"/>
    </reaction>
</comment>
<feature type="domain" description="Helicase ATP-binding" evidence="15">
    <location>
        <begin position="44"/>
        <end position="219"/>
    </location>
</feature>
<dbReference type="GO" id="GO:0046872">
    <property type="term" value="F:metal ion binding"/>
    <property type="evidence" value="ECO:0007669"/>
    <property type="project" value="UniProtKB-KW"/>
</dbReference>
<evidence type="ECO:0000256" key="8">
    <source>
        <dbReference type="ARBA" id="ARBA00023125"/>
    </source>
</evidence>
<keyword evidence="9" id="KW-0413">Isomerase</keyword>
<keyword evidence="18" id="KW-1185">Reference proteome</keyword>
<feature type="compositionally biased region" description="Polar residues" evidence="14">
    <location>
        <begin position="673"/>
        <end position="682"/>
    </location>
</feature>
<dbReference type="FunFam" id="3.40.50.300:FF:000444">
    <property type="entry name" value="ATP-dependent DNA helicase"/>
    <property type="match status" value="1"/>
</dbReference>
<evidence type="ECO:0000259" key="16">
    <source>
        <dbReference type="PROSITE" id="PS51194"/>
    </source>
</evidence>
<comment type="caution">
    <text evidence="17">The sequence shown here is derived from an EMBL/GenBank/DDBJ whole genome shotgun (WGS) entry which is preliminary data.</text>
</comment>
<dbReference type="InterPro" id="IPR011545">
    <property type="entry name" value="DEAD/DEAH_box_helicase_dom"/>
</dbReference>
<dbReference type="PANTHER" id="PTHR13710">
    <property type="entry name" value="DNA HELICASE RECQ FAMILY MEMBER"/>
    <property type="match status" value="1"/>
</dbReference>
<dbReference type="SMART" id="SM00490">
    <property type="entry name" value="HELICc"/>
    <property type="match status" value="1"/>
</dbReference>
<evidence type="ECO:0000313" key="17">
    <source>
        <dbReference type="EMBL" id="KAF6211539.1"/>
    </source>
</evidence>
<dbReference type="GO" id="GO:0005634">
    <property type="term" value="C:nucleus"/>
    <property type="evidence" value="ECO:0007669"/>
    <property type="project" value="UniProtKB-SubCell"/>
</dbReference>
<feature type="region of interest" description="Disordered" evidence="14">
    <location>
        <begin position="258"/>
        <end position="278"/>
    </location>
</feature>
<evidence type="ECO:0000256" key="12">
    <source>
        <dbReference type="ARBA" id="ARBA00034808"/>
    </source>
</evidence>
<gene>
    <name evidence="17" type="ORF">GE061_012052</name>
</gene>
<keyword evidence="6" id="KW-0347">Helicase</keyword>
<comment type="catalytic activity">
    <reaction evidence="13">
        <text>ATP + H2O = ADP + phosphate + H(+)</text>
        <dbReference type="Rhea" id="RHEA:13065"/>
        <dbReference type="ChEBI" id="CHEBI:15377"/>
        <dbReference type="ChEBI" id="CHEBI:15378"/>
        <dbReference type="ChEBI" id="CHEBI:30616"/>
        <dbReference type="ChEBI" id="CHEBI:43474"/>
        <dbReference type="ChEBI" id="CHEBI:456216"/>
    </reaction>
</comment>
<name>A0A8S9XSJ8_APOLU</name>
<feature type="compositionally biased region" description="Basic residues" evidence="14">
    <location>
        <begin position="947"/>
        <end position="963"/>
    </location>
</feature>
<dbReference type="Pfam" id="PF16124">
    <property type="entry name" value="RecQ_Zn_bind"/>
    <property type="match status" value="1"/>
</dbReference>
<organism evidence="17 18">
    <name type="scientific">Apolygus lucorum</name>
    <name type="common">Small green plant bug</name>
    <name type="synonym">Lygocoris lucorum</name>
    <dbReference type="NCBI Taxonomy" id="248454"/>
    <lineage>
        <taxon>Eukaryota</taxon>
        <taxon>Metazoa</taxon>
        <taxon>Ecdysozoa</taxon>
        <taxon>Arthropoda</taxon>
        <taxon>Hexapoda</taxon>
        <taxon>Insecta</taxon>
        <taxon>Pterygota</taxon>
        <taxon>Neoptera</taxon>
        <taxon>Paraneoptera</taxon>
        <taxon>Hemiptera</taxon>
        <taxon>Heteroptera</taxon>
        <taxon>Panheteroptera</taxon>
        <taxon>Cimicomorpha</taxon>
        <taxon>Miridae</taxon>
        <taxon>Mirini</taxon>
        <taxon>Apolygus</taxon>
    </lineage>
</organism>
<keyword evidence="7" id="KW-0067">ATP-binding</keyword>
<dbReference type="OrthoDB" id="10261556at2759"/>
<dbReference type="GO" id="GO:0003677">
    <property type="term" value="F:DNA binding"/>
    <property type="evidence" value="ECO:0007669"/>
    <property type="project" value="UniProtKB-KW"/>
</dbReference>
<dbReference type="InterPro" id="IPR002464">
    <property type="entry name" value="DNA/RNA_helicase_DEAH_CS"/>
</dbReference>
<keyword evidence="10" id="KW-0539">Nucleus</keyword>
<dbReference type="Pfam" id="PF00271">
    <property type="entry name" value="Helicase_C"/>
    <property type="match status" value="1"/>
</dbReference>
<evidence type="ECO:0000256" key="10">
    <source>
        <dbReference type="ARBA" id="ARBA00023242"/>
    </source>
</evidence>
<evidence type="ECO:0000256" key="9">
    <source>
        <dbReference type="ARBA" id="ARBA00023235"/>
    </source>
</evidence>